<feature type="non-terminal residue" evidence="2">
    <location>
        <position position="72"/>
    </location>
</feature>
<accession>A0A7L3K6D9</accession>
<reference evidence="2 3" key="1">
    <citation type="submission" date="2019-09" db="EMBL/GenBank/DDBJ databases">
        <title>Bird 10,000 Genomes (B10K) Project - Family phase.</title>
        <authorList>
            <person name="Zhang G."/>
        </authorList>
    </citation>
    <scope>NUCLEOTIDE SEQUENCE [LARGE SCALE GENOMIC DNA]</scope>
    <source>
        <strain evidence="2">B10K-DU-030-03</strain>
    </source>
</reference>
<proteinExistence type="predicted"/>
<protein>
    <submittedName>
        <fullName evidence="2">CLC2D protein</fullName>
    </submittedName>
</protein>
<sequence>QDLLFRLSGNVDYWLGLRSRGERLQWRDGSNFSSSFPVLGNSECVYLADKKFRSESCSNRQPYLCSKAQAPL</sequence>
<comment type="caution">
    <text evidence="2">The sequence shown here is derived from an EMBL/GenBank/DDBJ whole genome shotgun (WGS) entry which is preliminary data.</text>
</comment>
<evidence type="ECO:0000313" key="2">
    <source>
        <dbReference type="EMBL" id="NXU37355.1"/>
    </source>
</evidence>
<feature type="domain" description="C-type lectin" evidence="1">
    <location>
        <begin position="1"/>
        <end position="66"/>
    </location>
</feature>
<dbReference type="Gene3D" id="3.10.100.10">
    <property type="entry name" value="Mannose-Binding Protein A, subunit A"/>
    <property type="match status" value="1"/>
</dbReference>
<dbReference type="SUPFAM" id="SSF56436">
    <property type="entry name" value="C-type lectin-like"/>
    <property type="match status" value="1"/>
</dbReference>
<dbReference type="InterPro" id="IPR016187">
    <property type="entry name" value="CTDL_fold"/>
</dbReference>
<dbReference type="Pfam" id="PF00059">
    <property type="entry name" value="Lectin_C"/>
    <property type="match status" value="1"/>
</dbReference>
<dbReference type="Proteomes" id="UP000525319">
    <property type="component" value="Unassembled WGS sequence"/>
</dbReference>
<name>A0A7L3K6D9_9PASS</name>
<dbReference type="InterPro" id="IPR016186">
    <property type="entry name" value="C-type_lectin-like/link_sf"/>
</dbReference>
<keyword evidence="3" id="KW-1185">Reference proteome</keyword>
<dbReference type="OrthoDB" id="10059571at2759"/>
<organism evidence="2 3">
    <name type="scientific">Drymodes brunneopygia</name>
    <dbReference type="NCBI Taxonomy" id="626378"/>
    <lineage>
        <taxon>Eukaryota</taxon>
        <taxon>Metazoa</taxon>
        <taxon>Chordata</taxon>
        <taxon>Craniata</taxon>
        <taxon>Vertebrata</taxon>
        <taxon>Euteleostomi</taxon>
        <taxon>Archelosauria</taxon>
        <taxon>Archosauria</taxon>
        <taxon>Dinosauria</taxon>
        <taxon>Saurischia</taxon>
        <taxon>Theropoda</taxon>
        <taxon>Coelurosauria</taxon>
        <taxon>Aves</taxon>
        <taxon>Neognathae</taxon>
        <taxon>Neoaves</taxon>
        <taxon>Telluraves</taxon>
        <taxon>Australaves</taxon>
        <taxon>Passeriformes</taxon>
        <taxon>Petroicidae</taxon>
        <taxon>Drymodes</taxon>
    </lineage>
</organism>
<gene>
    <name evidence="2" type="primary">Clec2d</name>
    <name evidence="2" type="ORF">DRYBRU_R04304</name>
</gene>
<dbReference type="AlphaFoldDB" id="A0A7L3K6D9"/>
<feature type="non-terminal residue" evidence="2">
    <location>
        <position position="1"/>
    </location>
</feature>
<dbReference type="InterPro" id="IPR001304">
    <property type="entry name" value="C-type_lectin-like"/>
</dbReference>
<evidence type="ECO:0000313" key="3">
    <source>
        <dbReference type="Proteomes" id="UP000525319"/>
    </source>
</evidence>
<dbReference type="EMBL" id="VZTZ01014880">
    <property type="protein sequence ID" value="NXU37355.1"/>
    <property type="molecule type" value="Genomic_DNA"/>
</dbReference>
<evidence type="ECO:0000259" key="1">
    <source>
        <dbReference type="PROSITE" id="PS50041"/>
    </source>
</evidence>
<dbReference type="PROSITE" id="PS50041">
    <property type="entry name" value="C_TYPE_LECTIN_2"/>
    <property type="match status" value="1"/>
</dbReference>